<dbReference type="EMBL" id="SPHZ02000010">
    <property type="protein sequence ID" value="KAF0896403.1"/>
    <property type="molecule type" value="Genomic_DNA"/>
</dbReference>
<sequence>MARAIRRAPCMCAKNGPWAMVGERKRGAWAGALGRYGDGPRTSEGAGLGAGEKGNKGRKQAGRGEGKEAAGEEQ</sequence>
<feature type="compositionally biased region" description="Basic and acidic residues" evidence="1">
    <location>
        <begin position="62"/>
        <end position="74"/>
    </location>
</feature>
<comment type="caution">
    <text evidence="2">The sequence shown here is derived from an EMBL/GenBank/DDBJ whole genome shotgun (WGS) entry which is preliminary data.</text>
</comment>
<dbReference type="Proteomes" id="UP000479710">
    <property type="component" value="Unassembled WGS sequence"/>
</dbReference>
<evidence type="ECO:0000256" key="1">
    <source>
        <dbReference type="SAM" id="MobiDB-lite"/>
    </source>
</evidence>
<feature type="region of interest" description="Disordered" evidence="1">
    <location>
        <begin position="34"/>
        <end position="74"/>
    </location>
</feature>
<reference evidence="2 3" key="1">
    <citation type="submission" date="2019-11" db="EMBL/GenBank/DDBJ databases">
        <title>Whole genome sequence of Oryza granulata.</title>
        <authorList>
            <person name="Li W."/>
        </authorList>
    </citation>
    <scope>NUCLEOTIDE SEQUENCE [LARGE SCALE GENOMIC DNA]</scope>
    <source>
        <strain evidence="3">cv. Menghai</strain>
        <tissue evidence="2">Leaf</tissue>
    </source>
</reference>
<name>A0A6G1C9W7_9ORYZ</name>
<protein>
    <submittedName>
        <fullName evidence="2">Uncharacterized protein</fullName>
    </submittedName>
</protein>
<organism evidence="2 3">
    <name type="scientific">Oryza meyeriana var. granulata</name>
    <dbReference type="NCBI Taxonomy" id="110450"/>
    <lineage>
        <taxon>Eukaryota</taxon>
        <taxon>Viridiplantae</taxon>
        <taxon>Streptophyta</taxon>
        <taxon>Embryophyta</taxon>
        <taxon>Tracheophyta</taxon>
        <taxon>Spermatophyta</taxon>
        <taxon>Magnoliopsida</taxon>
        <taxon>Liliopsida</taxon>
        <taxon>Poales</taxon>
        <taxon>Poaceae</taxon>
        <taxon>BOP clade</taxon>
        <taxon>Oryzoideae</taxon>
        <taxon>Oryzeae</taxon>
        <taxon>Oryzinae</taxon>
        <taxon>Oryza</taxon>
        <taxon>Oryza meyeriana</taxon>
    </lineage>
</organism>
<evidence type="ECO:0000313" key="2">
    <source>
        <dbReference type="EMBL" id="KAF0896403.1"/>
    </source>
</evidence>
<gene>
    <name evidence="2" type="ORF">E2562_024278</name>
</gene>
<keyword evidence="3" id="KW-1185">Reference proteome</keyword>
<proteinExistence type="predicted"/>
<accession>A0A6G1C9W7</accession>
<dbReference type="AlphaFoldDB" id="A0A6G1C9W7"/>
<evidence type="ECO:0000313" key="3">
    <source>
        <dbReference type="Proteomes" id="UP000479710"/>
    </source>
</evidence>